<sequence>MDAFALELDRPKQDMKRSLLVEGYGIPLGGVPAPADRNDSPLLGSTLDKLDDLGHCPTRSLPDEITVSNLARRAWTTHVTNLRDL</sequence>
<dbReference type="EMBL" id="JBHSON010000012">
    <property type="protein sequence ID" value="MFC5746083.1"/>
    <property type="molecule type" value="Genomic_DNA"/>
</dbReference>
<name>A0ABW0ZUA5_9ACTN</name>
<reference evidence="2" key="1">
    <citation type="journal article" date="2019" name="Int. J. Syst. Evol. Microbiol.">
        <title>The Global Catalogue of Microorganisms (GCM) 10K type strain sequencing project: providing services to taxonomists for standard genome sequencing and annotation.</title>
        <authorList>
            <consortium name="The Broad Institute Genomics Platform"/>
            <consortium name="The Broad Institute Genome Sequencing Center for Infectious Disease"/>
            <person name="Wu L."/>
            <person name="Ma J."/>
        </authorList>
    </citation>
    <scope>NUCLEOTIDE SEQUENCE [LARGE SCALE GENOMIC DNA]</scope>
    <source>
        <strain evidence="2">KCTC 42087</strain>
    </source>
</reference>
<dbReference type="RefSeq" id="WP_378281706.1">
    <property type="nucleotide sequence ID" value="NZ_JBHSON010000012.1"/>
</dbReference>
<keyword evidence="2" id="KW-1185">Reference proteome</keyword>
<evidence type="ECO:0000313" key="2">
    <source>
        <dbReference type="Proteomes" id="UP001596074"/>
    </source>
</evidence>
<gene>
    <name evidence="1" type="ORF">ACFPZN_10725</name>
</gene>
<organism evidence="1 2">
    <name type="scientific">Actinomadura rugatobispora</name>
    <dbReference type="NCBI Taxonomy" id="1994"/>
    <lineage>
        <taxon>Bacteria</taxon>
        <taxon>Bacillati</taxon>
        <taxon>Actinomycetota</taxon>
        <taxon>Actinomycetes</taxon>
        <taxon>Streptosporangiales</taxon>
        <taxon>Thermomonosporaceae</taxon>
        <taxon>Actinomadura</taxon>
    </lineage>
</organism>
<comment type="caution">
    <text evidence="1">The sequence shown here is derived from an EMBL/GenBank/DDBJ whole genome shotgun (WGS) entry which is preliminary data.</text>
</comment>
<proteinExistence type="predicted"/>
<dbReference type="Proteomes" id="UP001596074">
    <property type="component" value="Unassembled WGS sequence"/>
</dbReference>
<accession>A0ABW0ZUA5</accession>
<evidence type="ECO:0000313" key="1">
    <source>
        <dbReference type="EMBL" id="MFC5746083.1"/>
    </source>
</evidence>
<protein>
    <submittedName>
        <fullName evidence="1">Uncharacterized protein</fullName>
    </submittedName>
</protein>